<dbReference type="Pfam" id="PF08447">
    <property type="entry name" value="PAS_3"/>
    <property type="match status" value="1"/>
</dbReference>
<evidence type="ECO:0000313" key="8">
    <source>
        <dbReference type="Proteomes" id="UP000295110"/>
    </source>
</evidence>
<keyword evidence="5" id="KW-0418">Kinase</keyword>
<dbReference type="Proteomes" id="UP000295110">
    <property type="component" value="Unassembled WGS sequence"/>
</dbReference>
<gene>
    <name evidence="7" type="ORF">EV671_1010136</name>
</gene>
<sequence length="198" mass="21653">MDMQYRAAGEAWRQALETGELGVWDLRFELETVHHSPQWKRQLGFPDPHAADSTHFWRCRVHPDDLDGMLAAMRAHARGEQPGYEARFRLRSNGSGYRVVHSRGRIIERSVAGVALRMVGTMIDLTGRPLTPGGGLPEGTRGVMAGQSLLLPFHRLLGAGPSGEVASHAEMARIAFERDRVLGLVGDLLNAAAAQLAA</sequence>
<dbReference type="RefSeq" id="WP_132571374.1">
    <property type="nucleotide sequence ID" value="NZ_CBCSGL010000015.1"/>
</dbReference>
<dbReference type="EMBL" id="SMBU01000010">
    <property type="protein sequence ID" value="TCU98687.1"/>
    <property type="molecule type" value="Genomic_DNA"/>
</dbReference>
<name>A0A4R3V5S1_ROSSA</name>
<evidence type="ECO:0000256" key="5">
    <source>
        <dbReference type="ARBA" id="ARBA00022777"/>
    </source>
</evidence>
<comment type="caution">
    <text evidence="7">The sequence shown here is derived from an EMBL/GenBank/DDBJ whole genome shotgun (WGS) entry which is preliminary data.</text>
</comment>
<dbReference type="EC" id="2.7.13.3" evidence="2"/>
<dbReference type="PANTHER" id="PTHR43304:SF1">
    <property type="entry name" value="PAC DOMAIN-CONTAINING PROTEIN"/>
    <property type="match status" value="1"/>
</dbReference>
<dbReference type="PANTHER" id="PTHR43304">
    <property type="entry name" value="PHYTOCHROME-LIKE PROTEIN CPH1"/>
    <property type="match status" value="1"/>
</dbReference>
<evidence type="ECO:0000256" key="2">
    <source>
        <dbReference type="ARBA" id="ARBA00012438"/>
    </source>
</evidence>
<dbReference type="SUPFAM" id="SSF55785">
    <property type="entry name" value="PYP-like sensor domain (PAS domain)"/>
    <property type="match status" value="1"/>
</dbReference>
<keyword evidence="4" id="KW-0808">Transferase</keyword>
<keyword evidence="8" id="KW-1185">Reference proteome</keyword>
<protein>
    <recommendedName>
        <fullName evidence="2">histidine kinase</fullName>
        <ecNumber evidence="2">2.7.13.3</ecNumber>
    </recommendedName>
</protein>
<evidence type="ECO:0000259" key="6">
    <source>
        <dbReference type="Pfam" id="PF08447"/>
    </source>
</evidence>
<evidence type="ECO:0000256" key="1">
    <source>
        <dbReference type="ARBA" id="ARBA00000085"/>
    </source>
</evidence>
<dbReference type="GO" id="GO:0004673">
    <property type="term" value="F:protein histidine kinase activity"/>
    <property type="evidence" value="ECO:0007669"/>
    <property type="project" value="UniProtKB-EC"/>
</dbReference>
<keyword evidence="3" id="KW-0597">Phosphoprotein</keyword>
<evidence type="ECO:0000313" key="7">
    <source>
        <dbReference type="EMBL" id="TCU98687.1"/>
    </source>
</evidence>
<dbReference type="AlphaFoldDB" id="A0A4R3V5S1"/>
<dbReference type="InterPro" id="IPR013655">
    <property type="entry name" value="PAS_fold_3"/>
</dbReference>
<accession>A0A4R3V5S1</accession>
<dbReference type="Gene3D" id="3.30.450.20">
    <property type="entry name" value="PAS domain"/>
    <property type="match status" value="1"/>
</dbReference>
<comment type="catalytic activity">
    <reaction evidence="1">
        <text>ATP + protein L-histidine = ADP + protein N-phospho-L-histidine.</text>
        <dbReference type="EC" id="2.7.13.3"/>
    </reaction>
</comment>
<dbReference type="InterPro" id="IPR052162">
    <property type="entry name" value="Sensor_kinase/Photoreceptor"/>
</dbReference>
<organism evidence="7 8">
    <name type="scientific">Roseateles saccharophilus</name>
    <name type="common">Pseudomonas saccharophila</name>
    <dbReference type="NCBI Taxonomy" id="304"/>
    <lineage>
        <taxon>Bacteria</taxon>
        <taxon>Pseudomonadati</taxon>
        <taxon>Pseudomonadota</taxon>
        <taxon>Betaproteobacteria</taxon>
        <taxon>Burkholderiales</taxon>
        <taxon>Sphaerotilaceae</taxon>
        <taxon>Roseateles</taxon>
    </lineage>
</organism>
<dbReference type="InterPro" id="IPR035965">
    <property type="entry name" value="PAS-like_dom_sf"/>
</dbReference>
<feature type="domain" description="PAS fold-3" evidence="6">
    <location>
        <begin position="33"/>
        <end position="122"/>
    </location>
</feature>
<proteinExistence type="predicted"/>
<evidence type="ECO:0000256" key="3">
    <source>
        <dbReference type="ARBA" id="ARBA00022553"/>
    </source>
</evidence>
<dbReference type="OrthoDB" id="8864477at2"/>
<reference evidence="7 8" key="1">
    <citation type="submission" date="2019-03" db="EMBL/GenBank/DDBJ databases">
        <title>Genomic Encyclopedia of Type Strains, Phase IV (KMG-IV): sequencing the most valuable type-strain genomes for metagenomic binning, comparative biology and taxonomic classification.</title>
        <authorList>
            <person name="Goeker M."/>
        </authorList>
    </citation>
    <scope>NUCLEOTIDE SEQUENCE [LARGE SCALE GENOMIC DNA]</scope>
    <source>
        <strain evidence="7 8">DSM 654</strain>
    </source>
</reference>
<evidence type="ECO:0000256" key="4">
    <source>
        <dbReference type="ARBA" id="ARBA00022679"/>
    </source>
</evidence>